<name>A0A0D5NNF9_9BACL</name>
<dbReference type="HOGENOM" id="CLU_038034_0_1_9"/>
<keyword evidence="5" id="KW-0175">Coiled coil</keyword>
<evidence type="ECO:0000313" key="8">
    <source>
        <dbReference type="EMBL" id="AJY76806.1"/>
    </source>
</evidence>
<dbReference type="GO" id="GO:1901678">
    <property type="term" value="P:iron coordination entity transport"/>
    <property type="evidence" value="ECO:0007669"/>
    <property type="project" value="UniProtKB-ARBA"/>
</dbReference>
<dbReference type="EMBL" id="CP011058">
    <property type="protein sequence ID" value="AJY76806.1"/>
    <property type="molecule type" value="Genomic_DNA"/>
</dbReference>
<comment type="similarity">
    <text evidence="2">Belongs to the bacterial solute-binding protein 8 family.</text>
</comment>
<dbReference type="Pfam" id="PF01497">
    <property type="entry name" value="Peripla_BP_2"/>
    <property type="match status" value="1"/>
</dbReference>
<dbReference type="PANTHER" id="PTHR30532">
    <property type="entry name" value="IRON III DICITRATE-BINDING PERIPLASMIC PROTEIN"/>
    <property type="match status" value="1"/>
</dbReference>
<feature type="coiled-coil region" evidence="5">
    <location>
        <begin position="167"/>
        <end position="197"/>
    </location>
</feature>
<proteinExistence type="inferred from homology"/>
<dbReference type="PROSITE" id="PS50983">
    <property type="entry name" value="FE_B12_PBP"/>
    <property type="match status" value="1"/>
</dbReference>
<evidence type="ECO:0000256" key="4">
    <source>
        <dbReference type="ARBA" id="ARBA00022729"/>
    </source>
</evidence>
<dbReference type="AlphaFoldDB" id="A0A0D5NNF9"/>
<dbReference type="Proteomes" id="UP000032633">
    <property type="component" value="Chromosome"/>
</dbReference>
<accession>A0A0D5NNF9</accession>
<dbReference type="RefSeq" id="WP_045672231.1">
    <property type="nucleotide sequence ID" value="NZ_CP011058.1"/>
</dbReference>
<dbReference type="STRING" id="1126833.VN24_22360"/>
<sequence>MKMKQNGKKLSFYLLLCLTLLLSACSGTSNKQEEPAAQSTNSSSANKEPLVQQHKYGETIVPENPQRIVSIALDDMLLSLDLPIVYASTWGENHYLANKLKEKNVEVDNVLDNIINFERILAAAPDLIIAADWIEQADYDKLSKIAPTLLFVRDEWQLEIVKIAQYTNKEEQAQTVLEANLKQAEQAREMIKQASKENATVAFLRTNDKTAFLWFPFPKESAEKNYIDVLYNELGMEPDRLTGELMKQNPNEQYGVELSLEKLPEIDADYLFVTAGSSGKSEESNKKMLDRLAEIEKLKVWQEIPAVKNGHVYKVSARHWMTNGPYADEMKINDVVQSLTK</sequence>
<dbReference type="InterPro" id="IPR051313">
    <property type="entry name" value="Bact_iron-sidero_bind"/>
</dbReference>
<keyword evidence="9" id="KW-1185">Reference proteome</keyword>
<dbReference type="SUPFAM" id="SSF53807">
    <property type="entry name" value="Helical backbone' metal receptor"/>
    <property type="match status" value="1"/>
</dbReference>
<feature type="chain" id="PRO_5002296715" description="Fe/B12 periplasmic-binding domain-containing protein" evidence="6">
    <location>
        <begin position="32"/>
        <end position="341"/>
    </location>
</feature>
<evidence type="ECO:0000256" key="3">
    <source>
        <dbReference type="ARBA" id="ARBA00022448"/>
    </source>
</evidence>
<keyword evidence="3" id="KW-0813">Transport</keyword>
<evidence type="ECO:0000256" key="5">
    <source>
        <dbReference type="SAM" id="Coils"/>
    </source>
</evidence>
<organism evidence="8 9">
    <name type="scientific">Paenibacillus beijingensis</name>
    <dbReference type="NCBI Taxonomy" id="1126833"/>
    <lineage>
        <taxon>Bacteria</taxon>
        <taxon>Bacillati</taxon>
        <taxon>Bacillota</taxon>
        <taxon>Bacilli</taxon>
        <taxon>Bacillales</taxon>
        <taxon>Paenibacillaceae</taxon>
        <taxon>Paenibacillus</taxon>
    </lineage>
</organism>
<gene>
    <name evidence="8" type="ORF">VN24_22360</name>
</gene>
<dbReference type="KEGG" id="pbj:VN24_22360"/>
<evidence type="ECO:0000313" key="9">
    <source>
        <dbReference type="Proteomes" id="UP000032633"/>
    </source>
</evidence>
<evidence type="ECO:0000256" key="6">
    <source>
        <dbReference type="SAM" id="SignalP"/>
    </source>
</evidence>
<evidence type="ECO:0000259" key="7">
    <source>
        <dbReference type="PROSITE" id="PS50983"/>
    </source>
</evidence>
<protein>
    <recommendedName>
        <fullName evidence="7">Fe/B12 periplasmic-binding domain-containing protein</fullName>
    </recommendedName>
</protein>
<dbReference type="PROSITE" id="PS51257">
    <property type="entry name" value="PROKAR_LIPOPROTEIN"/>
    <property type="match status" value="1"/>
</dbReference>
<reference evidence="8 9" key="1">
    <citation type="journal article" date="2015" name="J. Biotechnol.">
        <title>Complete genome sequence of Paenibacillus beijingensis 7188(T) (=DSM 24997(T)), a novel rhizobacterium from jujube garden soil.</title>
        <authorList>
            <person name="Kwak Y."/>
            <person name="Shin J.H."/>
        </authorList>
    </citation>
    <scope>NUCLEOTIDE SEQUENCE [LARGE SCALE GENOMIC DNA]</scope>
    <source>
        <strain evidence="8 9">DSM 24997</strain>
    </source>
</reference>
<evidence type="ECO:0000256" key="2">
    <source>
        <dbReference type="ARBA" id="ARBA00008814"/>
    </source>
</evidence>
<dbReference type="PATRIC" id="fig|1126833.4.peg.4910"/>
<dbReference type="Gene3D" id="3.40.50.1980">
    <property type="entry name" value="Nitrogenase molybdenum iron protein domain"/>
    <property type="match status" value="2"/>
</dbReference>
<dbReference type="PANTHER" id="PTHR30532:SF1">
    <property type="entry name" value="IRON(3+)-HYDROXAMATE-BINDING PROTEIN FHUD"/>
    <property type="match status" value="1"/>
</dbReference>
<keyword evidence="4 6" id="KW-0732">Signal</keyword>
<reference evidence="9" key="2">
    <citation type="submission" date="2015-03" db="EMBL/GenBank/DDBJ databases">
        <title>Genome sequence of Paenibacillus beijingensis strain DSM 24997T.</title>
        <authorList>
            <person name="Kwak Y."/>
            <person name="Shin J.-H."/>
        </authorList>
    </citation>
    <scope>NUCLEOTIDE SEQUENCE [LARGE SCALE GENOMIC DNA]</scope>
    <source>
        <strain evidence="9">DSM 24997</strain>
    </source>
</reference>
<feature type="domain" description="Fe/B12 periplasmic-binding" evidence="7">
    <location>
        <begin position="67"/>
        <end position="341"/>
    </location>
</feature>
<comment type="subcellular location">
    <subcellularLocation>
        <location evidence="1">Cell envelope</location>
    </subcellularLocation>
</comment>
<evidence type="ECO:0000256" key="1">
    <source>
        <dbReference type="ARBA" id="ARBA00004196"/>
    </source>
</evidence>
<dbReference type="OrthoDB" id="1628181at2"/>
<dbReference type="InterPro" id="IPR002491">
    <property type="entry name" value="ABC_transptr_periplasmic_BD"/>
</dbReference>
<dbReference type="GO" id="GO:0030288">
    <property type="term" value="C:outer membrane-bounded periplasmic space"/>
    <property type="evidence" value="ECO:0007669"/>
    <property type="project" value="TreeGrafter"/>
</dbReference>
<feature type="signal peptide" evidence="6">
    <location>
        <begin position="1"/>
        <end position="31"/>
    </location>
</feature>